<proteinExistence type="predicted"/>
<accession>A0AAD5TLG6</accession>
<feature type="compositionally biased region" description="Low complexity" evidence="1">
    <location>
        <begin position="158"/>
        <end position="169"/>
    </location>
</feature>
<feature type="compositionally biased region" description="Basic and acidic residues" evidence="1">
    <location>
        <begin position="252"/>
        <end position="266"/>
    </location>
</feature>
<sequence>MPSPRRPAAEMYTPPHRHRVASQGRGAPESEVVAPPIYDTPKIVHAWDVPQPQAASPLLDSSAAPPRIVHAWETSSAESGSSTPVADRKGRSQERSSGPGRGRGASRSPMLDPEHHHQRHRDSRSQNHDHQADLRPQSPGLHARRGRKGGRGGGGSASVPVSRPASRNRSASRRPNRPEEPSASPPANRRQYRHDLLHPDEAAARTDAPHLIQPWDVQSHKQSEQGSRNRRTDRSATRTDAPRLIQPWEVQPQKHSEERSTSRRTDGAAVWTRLGPREASPPPELSALNGASQLSYSKPSFNIKGASAAQAGANHRPISAPPAPIARDSKSADAPAPVAQVKVTTPAVKIDLQKLRDTANTNWADDDDDDDWQRELLLP</sequence>
<gene>
    <name evidence="2" type="ORF">HDU87_002271</name>
</gene>
<protein>
    <submittedName>
        <fullName evidence="2">Uncharacterized protein</fullName>
    </submittedName>
</protein>
<name>A0AAD5TLG6_9FUNG</name>
<keyword evidence="3" id="KW-1185">Reference proteome</keyword>
<comment type="caution">
    <text evidence="2">The sequence shown here is derived from an EMBL/GenBank/DDBJ whole genome shotgun (WGS) entry which is preliminary data.</text>
</comment>
<dbReference type="AlphaFoldDB" id="A0AAD5TLG6"/>
<evidence type="ECO:0000313" key="3">
    <source>
        <dbReference type="Proteomes" id="UP001212152"/>
    </source>
</evidence>
<dbReference type="Proteomes" id="UP001212152">
    <property type="component" value="Unassembled WGS sequence"/>
</dbReference>
<feature type="compositionally biased region" description="Basic and acidic residues" evidence="1">
    <location>
        <begin position="230"/>
        <end position="241"/>
    </location>
</feature>
<feature type="region of interest" description="Disordered" evidence="1">
    <location>
        <begin position="69"/>
        <end position="339"/>
    </location>
</feature>
<dbReference type="EMBL" id="JADGJQ010000018">
    <property type="protein sequence ID" value="KAJ3180048.1"/>
    <property type="molecule type" value="Genomic_DNA"/>
</dbReference>
<reference evidence="2" key="1">
    <citation type="submission" date="2020-05" db="EMBL/GenBank/DDBJ databases">
        <title>Phylogenomic resolution of chytrid fungi.</title>
        <authorList>
            <person name="Stajich J.E."/>
            <person name="Amses K."/>
            <person name="Simmons R."/>
            <person name="Seto K."/>
            <person name="Myers J."/>
            <person name="Bonds A."/>
            <person name="Quandt C.A."/>
            <person name="Barry K."/>
            <person name="Liu P."/>
            <person name="Grigoriev I."/>
            <person name="Longcore J.E."/>
            <person name="James T.Y."/>
        </authorList>
    </citation>
    <scope>NUCLEOTIDE SEQUENCE</scope>
    <source>
        <strain evidence="2">JEL0379</strain>
    </source>
</reference>
<feature type="region of interest" description="Disordered" evidence="1">
    <location>
        <begin position="1"/>
        <end position="33"/>
    </location>
</feature>
<feature type="compositionally biased region" description="Polar residues" evidence="1">
    <location>
        <begin position="289"/>
        <end position="300"/>
    </location>
</feature>
<organism evidence="2 3">
    <name type="scientific">Geranomyces variabilis</name>
    <dbReference type="NCBI Taxonomy" id="109894"/>
    <lineage>
        <taxon>Eukaryota</taxon>
        <taxon>Fungi</taxon>
        <taxon>Fungi incertae sedis</taxon>
        <taxon>Chytridiomycota</taxon>
        <taxon>Chytridiomycota incertae sedis</taxon>
        <taxon>Chytridiomycetes</taxon>
        <taxon>Spizellomycetales</taxon>
        <taxon>Powellomycetaceae</taxon>
        <taxon>Geranomyces</taxon>
    </lineage>
</organism>
<feature type="compositionally biased region" description="Basic and acidic residues" evidence="1">
    <location>
        <begin position="123"/>
        <end position="133"/>
    </location>
</feature>
<evidence type="ECO:0000256" key="1">
    <source>
        <dbReference type="SAM" id="MobiDB-lite"/>
    </source>
</evidence>
<feature type="compositionally biased region" description="Basic and acidic residues" evidence="1">
    <location>
        <begin position="193"/>
        <end position="208"/>
    </location>
</feature>
<feature type="compositionally biased region" description="Polar residues" evidence="1">
    <location>
        <begin position="73"/>
        <end position="84"/>
    </location>
</feature>
<evidence type="ECO:0000313" key="2">
    <source>
        <dbReference type="EMBL" id="KAJ3180048.1"/>
    </source>
</evidence>